<feature type="transmembrane region" description="Helical" evidence="5">
    <location>
        <begin position="307"/>
        <end position="324"/>
    </location>
</feature>
<protein>
    <submittedName>
        <fullName evidence="6">Divalent metal cation transporter</fullName>
    </submittedName>
</protein>
<sequence>MTKKQNWSVLIGAAFLMASSAIGPGFLTQTAVFTEQLGASFGFVILLSIVLDAIAQLNVWRIITVADKPAQDIANAVFPGLGYFISFLVFLGGMAFNIGNIAGAGLGLNVLLGISVGQGAMISSVVAIGIFIYKESGKAMDMFAKVMGCLKIFLACYVAYISAPPMAEAALRSVNPSQFSFTAVLTIVGGTVGGYITFAGAHRLLDARIVGEQNLPVVNQGALSAIGLASVMRLLLFLAALGVITNFGKLDPANPAASVFQLAAGQVGYKLFGVIIWAAGISSVVGSAYTSISFIRTFHPFIQRFNREVIVGFILVSCAIFLAIGKPVKILLAVGAINGFILPIALGVMLIGAYRVKIIASYKQPLWLTLLGVAVVVTMAWMSVGVIIQMLSPVL</sequence>
<gene>
    <name evidence="6" type="ORF">IRJ16_02815</name>
</gene>
<evidence type="ECO:0000313" key="6">
    <source>
        <dbReference type="EMBL" id="MBE9660802.1"/>
    </source>
</evidence>
<organism evidence="6 7">
    <name type="scientific">Mucilaginibacter myungsuensis</name>
    <dbReference type="NCBI Taxonomy" id="649104"/>
    <lineage>
        <taxon>Bacteria</taxon>
        <taxon>Pseudomonadati</taxon>
        <taxon>Bacteroidota</taxon>
        <taxon>Sphingobacteriia</taxon>
        <taxon>Sphingobacteriales</taxon>
        <taxon>Sphingobacteriaceae</taxon>
        <taxon>Mucilaginibacter</taxon>
    </lineage>
</organism>
<proteinExistence type="predicted"/>
<comment type="caution">
    <text evidence="6">The sequence shown here is derived from an EMBL/GenBank/DDBJ whole genome shotgun (WGS) entry which is preliminary data.</text>
</comment>
<evidence type="ECO:0000313" key="7">
    <source>
        <dbReference type="Proteomes" id="UP000622475"/>
    </source>
</evidence>
<keyword evidence="7" id="KW-1185">Reference proteome</keyword>
<dbReference type="GO" id="GO:0046873">
    <property type="term" value="F:metal ion transmembrane transporter activity"/>
    <property type="evidence" value="ECO:0007669"/>
    <property type="project" value="InterPro"/>
</dbReference>
<accession>A0A929PW50</accession>
<evidence type="ECO:0000256" key="2">
    <source>
        <dbReference type="ARBA" id="ARBA00022692"/>
    </source>
</evidence>
<keyword evidence="4 5" id="KW-0472">Membrane</keyword>
<name>A0A929PW50_9SPHI</name>
<dbReference type="Pfam" id="PF01566">
    <property type="entry name" value="Nramp"/>
    <property type="match status" value="1"/>
</dbReference>
<evidence type="ECO:0000256" key="1">
    <source>
        <dbReference type="ARBA" id="ARBA00004141"/>
    </source>
</evidence>
<feature type="transmembrane region" description="Helical" evidence="5">
    <location>
        <begin position="330"/>
        <end position="354"/>
    </location>
</feature>
<dbReference type="RefSeq" id="WP_194109992.1">
    <property type="nucleotide sequence ID" value="NZ_JADFFL010000001.1"/>
</dbReference>
<dbReference type="Proteomes" id="UP000622475">
    <property type="component" value="Unassembled WGS sequence"/>
</dbReference>
<feature type="transmembrane region" description="Helical" evidence="5">
    <location>
        <begin position="110"/>
        <end position="133"/>
    </location>
</feature>
<dbReference type="AlphaFoldDB" id="A0A929PW50"/>
<dbReference type="EMBL" id="JADFFL010000001">
    <property type="protein sequence ID" value="MBE9660802.1"/>
    <property type="molecule type" value="Genomic_DNA"/>
</dbReference>
<feature type="transmembrane region" description="Helical" evidence="5">
    <location>
        <begin position="267"/>
        <end position="295"/>
    </location>
</feature>
<feature type="transmembrane region" description="Helical" evidence="5">
    <location>
        <begin position="366"/>
        <end position="391"/>
    </location>
</feature>
<evidence type="ECO:0000256" key="5">
    <source>
        <dbReference type="SAM" id="Phobius"/>
    </source>
</evidence>
<evidence type="ECO:0000256" key="3">
    <source>
        <dbReference type="ARBA" id="ARBA00022989"/>
    </source>
</evidence>
<comment type="subcellular location">
    <subcellularLocation>
        <location evidence="1">Membrane</location>
        <topology evidence="1">Multi-pass membrane protein</topology>
    </subcellularLocation>
</comment>
<dbReference type="GO" id="GO:0016020">
    <property type="term" value="C:membrane"/>
    <property type="evidence" value="ECO:0007669"/>
    <property type="project" value="UniProtKB-SubCell"/>
</dbReference>
<feature type="transmembrane region" description="Helical" evidence="5">
    <location>
        <begin position="76"/>
        <end position="98"/>
    </location>
</feature>
<keyword evidence="3 5" id="KW-1133">Transmembrane helix</keyword>
<feature type="transmembrane region" description="Helical" evidence="5">
    <location>
        <begin position="181"/>
        <end position="201"/>
    </location>
</feature>
<feature type="transmembrane region" description="Helical" evidence="5">
    <location>
        <begin position="222"/>
        <end position="247"/>
    </location>
</feature>
<dbReference type="InterPro" id="IPR001046">
    <property type="entry name" value="NRAMP_fam"/>
</dbReference>
<feature type="transmembrane region" description="Helical" evidence="5">
    <location>
        <begin position="37"/>
        <end position="55"/>
    </location>
</feature>
<evidence type="ECO:0000256" key="4">
    <source>
        <dbReference type="ARBA" id="ARBA00023136"/>
    </source>
</evidence>
<reference evidence="6" key="1">
    <citation type="submission" date="2020-10" db="EMBL/GenBank/DDBJ databases">
        <title>Mucilaginibacter mali sp. nov., isolated from rhizosphere soil of apple orchard.</title>
        <authorList>
            <person name="Lee J.-S."/>
            <person name="Kim H.S."/>
            <person name="Kim J.-S."/>
        </authorList>
    </citation>
    <scope>NUCLEOTIDE SEQUENCE</scope>
    <source>
        <strain evidence="6">KCTC 22746</strain>
    </source>
</reference>
<feature type="transmembrane region" description="Helical" evidence="5">
    <location>
        <begin position="142"/>
        <end position="161"/>
    </location>
</feature>
<keyword evidence="2 5" id="KW-0812">Transmembrane</keyword>